<reference evidence="2" key="1">
    <citation type="submission" date="2022-08" db="EMBL/GenBank/DDBJ databases">
        <authorList>
            <person name="Gutierrez-Valencia J."/>
        </authorList>
    </citation>
    <scope>NUCLEOTIDE SEQUENCE</scope>
</reference>
<feature type="non-terminal residue" evidence="2">
    <location>
        <position position="104"/>
    </location>
</feature>
<dbReference type="EMBL" id="CAMGYJ010000002">
    <property type="protein sequence ID" value="CAI0377483.1"/>
    <property type="molecule type" value="Genomic_DNA"/>
</dbReference>
<feature type="transmembrane region" description="Helical" evidence="1">
    <location>
        <begin position="73"/>
        <end position="102"/>
    </location>
</feature>
<protein>
    <recommendedName>
        <fullName evidence="4">Secreted protein</fullName>
    </recommendedName>
</protein>
<gene>
    <name evidence="2" type="ORF">LITE_LOCUS1471</name>
</gene>
<keyword evidence="3" id="KW-1185">Reference proteome</keyword>
<evidence type="ECO:0000313" key="2">
    <source>
        <dbReference type="EMBL" id="CAI0377483.1"/>
    </source>
</evidence>
<keyword evidence="1" id="KW-1133">Transmembrane helix</keyword>
<organism evidence="2 3">
    <name type="scientific">Linum tenue</name>
    <dbReference type="NCBI Taxonomy" id="586396"/>
    <lineage>
        <taxon>Eukaryota</taxon>
        <taxon>Viridiplantae</taxon>
        <taxon>Streptophyta</taxon>
        <taxon>Embryophyta</taxon>
        <taxon>Tracheophyta</taxon>
        <taxon>Spermatophyta</taxon>
        <taxon>Magnoliopsida</taxon>
        <taxon>eudicotyledons</taxon>
        <taxon>Gunneridae</taxon>
        <taxon>Pentapetalae</taxon>
        <taxon>rosids</taxon>
        <taxon>fabids</taxon>
        <taxon>Malpighiales</taxon>
        <taxon>Linaceae</taxon>
        <taxon>Linum</taxon>
    </lineage>
</organism>
<evidence type="ECO:0000313" key="3">
    <source>
        <dbReference type="Proteomes" id="UP001154282"/>
    </source>
</evidence>
<keyword evidence="1" id="KW-0472">Membrane</keyword>
<proteinExistence type="predicted"/>
<sequence>MKLGLKASLGSVGFVLLRSSSRLVTSCVPASFRFLWIGFSRAGAAFRWRSTCDDFASDDGYTWRWNQLGYGVVLHWALCVCLWANMFGLLTLLLGLCVWAFFPP</sequence>
<dbReference type="AlphaFoldDB" id="A0AAV0GYR3"/>
<evidence type="ECO:0000256" key="1">
    <source>
        <dbReference type="SAM" id="Phobius"/>
    </source>
</evidence>
<keyword evidence="1" id="KW-0812">Transmembrane</keyword>
<evidence type="ECO:0008006" key="4">
    <source>
        <dbReference type="Google" id="ProtNLM"/>
    </source>
</evidence>
<name>A0AAV0GYR3_9ROSI</name>
<accession>A0AAV0GYR3</accession>
<comment type="caution">
    <text evidence="2">The sequence shown here is derived from an EMBL/GenBank/DDBJ whole genome shotgun (WGS) entry which is preliminary data.</text>
</comment>
<dbReference type="Proteomes" id="UP001154282">
    <property type="component" value="Unassembled WGS sequence"/>
</dbReference>